<organism evidence="1">
    <name type="scientific">Campylobacter jejuni</name>
    <dbReference type="NCBI Taxonomy" id="197"/>
    <lineage>
        <taxon>Bacteria</taxon>
        <taxon>Pseudomonadati</taxon>
        <taxon>Campylobacterota</taxon>
        <taxon>Epsilonproteobacteria</taxon>
        <taxon>Campylobacterales</taxon>
        <taxon>Campylobacteraceae</taxon>
        <taxon>Campylobacter</taxon>
    </lineage>
</organism>
<protein>
    <submittedName>
        <fullName evidence="1">Uncharacterized protein</fullName>
    </submittedName>
</protein>
<gene>
    <name evidence="1" type="ORF">F2N15_00355</name>
</gene>
<accession>A0A6C7UKL5</accession>
<reference evidence="1" key="1">
    <citation type="submission" date="2019-09" db="EMBL/GenBank/DDBJ databases">
        <authorList>
            <consortium name="GenomeTrakr network: Whole genome sequencing for foodborne pathogen traceback"/>
        </authorList>
    </citation>
    <scope>NUCLEOTIDE SEQUENCE</scope>
    <source>
        <strain evidence="1">TTU_586</strain>
    </source>
</reference>
<comment type="caution">
    <text evidence="1">The sequence shown here is derived from an EMBL/GenBank/DDBJ whole genome shotgun (WGS) entry which is preliminary data.</text>
</comment>
<dbReference type="EMBL" id="AAKSZQ010000001">
    <property type="protein sequence ID" value="ECV1058658.1"/>
    <property type="molecule type" value="Genomic_DNA"/>
</dbReference>
<sequence>MKIDYFSYFIKCYLALNAYLQTKYKSGNDREKIDSLKDGEIVCKRFIELLGNEYFLNTLKSLQQSLYGAQIGGENIISFENVKIQSFQNKQINEKINGITFKLQILAGKNEKVKFICINTKSETIADKICQYSNLEQELNNTTLSKTQRDTIKSLFQKEISQYHKNLTAIINQDDITDEDKKIIYKGFVEIVYLLRNSLFHSQVDPSQENIYNVYKTAYMLLKDFINKLPIEEQ</sequence>
<evidence type="ECO:0000313" key="1">
    <source>
        <dbReference type="EMBL" id="ECV1058658.1"/>
    </source>
</evidence>
<dbReference type="AlphaFoldDB" id="A0A6C7UKL5"/>
<name>A0A6C7UKL5_CAMJU</name>
<proteinExistence type="predicted"/>